<dbReference type="SUPFAM" id="SSF88946">
    <property type="entry name" value="Sigma2 domain of RNA polymerase sigma factors"/>
    <property type="match status" value="1"/>
</dbReference>
<feature type="domain" description="RNA polymerase sigma-70 region 2" evidence="6">
    <location>
        <begin position="150"/>
        <end position="213"/>
    </location>
</feature>
<accession>A0ABN2QZB4</accession>
<dbReference type="InterPro" id="IPR013249">
    <property type="entry name" value="RNA_pol_sigma70_r4_t2"/>
</dbReference>
<gene>
    <name evidence="8" type="ORF">GCM10009838_16020</name>
</gene>
<evidence type="ECO:0000313" key="8">
    <source>
        <dbReference type="EMBL" id="GAA1960382.1"/>
    </source>
</evidence>
<feature type="compositionally biased region" description="Gly residues" evidence="5">
    <location>
        <begin position="63"/>
        <end position="72"/>
    </location>
</feature>
<feature type="compositionally biased region" description="Low complexity" evidence="5">
    <location>
        <begin position="29"/>
        <end position="43"/>
    </location>
</feature>
<dbReference type="EMBL" id="BAAAQM010000006">
    <property type="protein sequence ID" value="GAA1960382.1"/>
    <property type="molecule type" value="Genomic_DNA"/>
</dbReference>
<dbReference type="Gene3D" id="1.10.10.10">
    <property type="entry name" value="Winged helix-like DNA-binding domain superfamily/Winged helix DNA-binding domain"/>
    <property type="match status" value="1"/>
</dbReference>
<keyword evidence="9" id="KW-1185">Reference proteome</keyword>
<dbReference type="Pfam" id="PF08281">
    <property type="entry name" value="Sigma70_r4_2"/>
    <property type="match status" value="1"/>
</dbReference>
<dbReference type="InterPro" id="IPR036388">
    <property type="entry name" value="WH-like_DNA-bd_sf"/>
</dbReference>
<feature type="region of interest" description="Disordered" evidence="5">
    <location>
        <begin position="1"/>
        <end position="141"/>
    </location>
</feature>
<name>A0ABN2QZB4_9ACTN</name>
<dbReference type="PANTHER" id="PTHR43133">
    <property type="entry name" value="RNA POLYMERASE ECF-TYPE SIGMA FACTO"/>
    <property type="match status" value="1"/>
</dbReference>
<evidence type="ECO:0000256" key="5">
    <source>
        <dbReference type="SAM" id="MobiDB-lite"/>
    </source>
</evidence>
<feature type="compositionally biased region" description="Acidic residues" evidence="5">
    <location>
        <begin position="10"/>
        <end position="21"/>
    </location>
</feature>
<keyword evidence="3" id="KW-0731">Sigma factor</keyword>
<dbReference type="SUPFAM" id="SSF88659">
    <property type="entry name" value="Sigma3 and sigma4 domains of RNA polymerase sigma factors"/>
    <property type="match status" value="1"/>
</dbReference>
<dbReference type="InterPro" id="IPR007627">
    <property type="entry name" value="RNA_pol_sigma70_r2"/>
</dbReference>
<organism evidence="8 9">
    <name type="scientific">Catenulispora subtropica</name>
    <dbReference type="NCBI Taxonomy" id="450798"/>
    <lineage>
        <taxon>Bacteria</taxon>
        <taxon>Bacillati</taxon>
        <taxon>Actinomycetota</taxon>
        <taxon>Actinomycetes</taxon>
        <taxon>Catenulisporales</taxon>
        <taxon>Catenulisporaceae</taxon>
        <taxon>Catenulispora</taxon>
    </lineage>
</organism>
<evidence type="ECO:0000256" key="3">
    <source>
        <dbReference type="ARBA" id="ARBA00023082"/>
    </source>
</evidence>
<dbReference type="Pfam" id="PF04542">
    <property type="entry name" value="Sigma70_r2"/>
    <property type="match status" value="1"/>
</dbReference>
<dbReference type="InterPro" id="IPR039425">
    <property type="entry name" value="RNA_pol_sigma-70-like"/>
</dbReference>
<evidence type="ECO:0000313" key="9">
    <source>
        <dbReference type="Proteomes" id="UP001499854"/>
    </source>
</evidence>
<evidence type="ECO:0000256" key="1">
    <source>
        <dbReference type="ARBA" id="ARBA00010641"/>
    </source>
</evidence>
<proteinExistence type="inferred from homology"/>
<reference evidence="8 9" key="1">
    <citation type="journal article" date="2019" name="Int. J. Syst. Evol. Microbiol.">
        <title>The Global Catalogue of Microorganisms (GCM) 10K type strain sequencing project: providing services to taxonomists for standard genome sequencing and annotation.</title>
        <authorList>
            <consortium name="The Broad Institute Genomics Platform"/>
            <consortium name="The Broad Institute Genome Sequencing Center for Infectious Disease"/>
            <person name="Wu L."/>
            <person name="Ma J."/>
        </authorList>
    </citation>
    <scope>NUCLEOTIDE SEQUENCE [LARGE SCALE GENOMIC DNA]</scope>
    <source>
        <strain evidence="8 9">JCM 16013</strain>
    </source>
</reference>
<sequence>MTAVGLAAAGEDDAAGDDEGFDFPSPQPAAASTSRDAATAAARRTGRIGRWFNGTSLRRGRARGGLGGGPTGGHAPPGIGANADGAGRVNRAATGGCDTIRRSRQPTGVSETTTQPRQQPRIRIRNEPAHPPEPRRPPAGHDPAVGFEHLYRSQIDAVTAYFARRSTDPQTVADLTADTFVEAITSYTSFDPRRGTERAWVFGIARRVFAEHCDAYSRQRERTARLAGRRELAADHVEELLDRIDAERVGRRLVGELTRLPALDRQAVELVDLAGLKAKEAAGVLGISPGAVRMRLMRARARLRRAHERPELEETP</sequence>
<dbReference type="InterPro" id="IPR013324">
    <property type="entry name" value="RNA_pol_sigma_r3/r4-like"/>
</dbReference>
<keyword evidence="4" id="KW-0804">Transcription</keyword>
<dbReference type="Gene3D" id="1.10.1740.10">
    <property type="match status" value="1"/>
</dbReference>
<protein>
    <recommendedName>
        <fullName evidence="10">RNA polymerase, sigma-24 subunit, ECF subfamily</fullName>
    </recommendedName>
</protein>
<keyword evidence="2" id="KW-0805">Transcription regulation</keyword>
<dbReference type="InterPro" id="IPR014284">
    <property type="entry name" value="RNA_pol_sigma-70_dom"/>
</dbReference>
<evidence type="ECO:0008006" key="10">
    <source>
        <dbReference type="Google" id="ProtNLM"/>
    </source>
</evidence>
<dbReference type="InterPro" id="IPR013325">
    <property type="entry name" value="RNA_pol_sigma_r2"/>
</dbReference>
<feature type="compositionally biased region" description="Low complexity" evidence="5">
    <location>
        <begin position="112"/>
        <end position="121"/>
    </location>
</feature>
<dbReference type="NCBIfam" id="TIGR02937">
    <property type="entry name" value="sigma70-ECF"/>
    <property type="match status" value="1"/>
</dbReference>
<comment type="caution">
    <text evidence="8">The sequence shown here is derived from an EMBL/GenBank/DDBJ whole genome shotgun (WGS) entry which is preliminary data.</text>
</comment>
<evidence type="ECO:0000259" key="6">
    <source>
        <dbReference type="Pfam" id="PF04542"/>
    </source>
</evidence>
<dbReference type="PANTHER" id="PTHR43133:SF25">
    <property type="entry name" value="RNA POLYMERASE SIGMA FACTOR RFAY-RELATED"/>
    <property type="match status" value="1"/>
</dbReference>
<evidence type="ECO:0000256" key="4">
    <source>
        <dbReference type="ARBA" id="ARBA00023163"/>
    </source>
</evidence>
<feature type="compositionally biased region" description="Basic and acidic residues" evidence="5">
    <location>
        <begin position="124"/>
        <end position="136"/>
    </location>
</feature>
<feature type="domain" description="RNA polymerase sigma factor 70 region 4 type 2" evidence="7">
    <location>
        <begin position="257"/>
        <end position="303"/>
    </location>
</feature>
<comment type="similarity">
    <text evidence="1">Belongs to the sigma-70 factor family. ECF subfamily.</text>
</comment>
<evidence type="ECO:0000256" key="2">
    <source>
        <dbReference type="ARBA" id="ARBA00023015"/>
    </source>
</evidence>
<evidence type="ECO:0000259" key="7">
    <source>
        <dbReference type="Pfam" id="PF08281"/>
    </source>
</evidence>
<dbReference type="Proteomes" id="UP001499854">
    <property type="component" value="Unassembled WGS sequence"/>
</dbReference>